<reference evidence="2" key="1">
    <citation type="journal article" date="2020" name="New Phytol.">
        <title>Comparative genomics reveals dynamic genome evolution in host specialist ectomycorrhizal fungi.</title>
        <authorList>
            <person name="Lofgren L.A."/>
            <person name="Nguyen N.H."/>
            <person name="Vilgalys R."/>
            <person name="Ruytinx J."/>
            <person name="Liao H.L."/>
            <person name="Branco S."/>
            <person name="Kuo A."/>
            <person name="LaButti K."/>
            <person name="Lipzen A."/>
            <person name="Andreopoulos W."/>
            <person name="Pangilinan J."/>
            <person name="Riley R."/>
            <person name="Hundley H."/>
            <person name="Na H."/>
            <person name="Barry K."/>
            <person name="Grigoriev I.V."/>
            <person name="Stajich J.E."/>
            <person name="Kennedy P.G."/>
        </authorList>
    </citation>
    <scope>NUCLEOTIDE SEQUENCE</scope>
    <source>
        <strain evidence="2">S12</strain>
    </source>
</reference>
<evidence type="ECO:0000256" key="1">
    <source>
        <dbReference type="SAM" id="MobiDB-lite"/>
    </source>
</evidence>
<protein>
    <submittedName>
        <fullName evidence="2">Uncharacterized protein</fullName>
    </submittedName>
</protein>
<feature type="compositionally biased region" description="Low complexity" evidence="1">
    <location>
        <begin position="291"/>
        <end position="309"/>
    </location>
</feature>
<name>A0A9P7AMJ5_9AGAM</name>
<dbReference type="GeneID" id="64600551"/>
<sequence>MFSGGDSGSHVFNGMSFLNTAQKSTPRYQNSQWGGDFTPSPLGSLGSPLSESLDLFNDTSLAAMQRVTQPPCNPFQQGAYIYKNQQLQSLHDHCKTLEMQIVKITAEHDTILSSFQLLAGTVQLHDADPFKFNTTFISPSRGDRPNSETHTDIKFWNKSEYLTWLDSHEAQLGNRGKLPYLEQEDGDPVQDDEIDVIHKLCGVHFLNSTTGDSLQCVGTHPIFRLANNSWKLHYLAMSSYPSWQRNHIENGASENGKKRKHSTSSIKLEINEKKIKIDSSVSPIIADPELPGASASTSPATGSSGSDPTEPVLELPAAGPLTSPAVESPGLDSTEPVRLELPTAGPSTSLATELPELDPKEPVLDSATAASASPLSLLQKLNQAFESSPCAGASLPLQPPVPNFPPVAPSPLAQEIKIVNPLTAIALAVSQIILPPPPPANPSLESPPDTTITVKKGKSSGTKSSTKGKMCPSQTKNGRNLCALRWLKQTKLNGTTEEFNAYYNSLTSTQRMEYDQDTANLVASNAWNKTHNQFSLGLINDGSAAVLINEALTLKLGLHHRKLPKPVSFNVALSGEMKDSFVLLEYVNLSCTSLDSRFTSRTVCAIIAPHLCMPLLLGGPFLHHDKVVIDHDLRTCIAKDGGYDLLNPQPTKCKPSLTPSPLRMHELRNEVVRELKYIVISRIPDLHPTIFPRLIRTFGRPIHVSSPLPIRIPAPLYIHIRTSTSRSLYLRTSDLHTSAASLHHSSFVLLP</sequence>
<proteinExistence type="predicted"/>
<gene>
    <name evidence="2" type="ORF">HD556DRAFT_1444508</name>
</gene>
<evidence type="ECO:0000313" key="2">
    <source>
        <dbReference type="EMBL" id="KAG1792514.1"/>
    </source>
</evidence>
<comment type="caution">
    <text evidence="2">The sequence shown here is derived from an EMBL/GenBank/DDBJ whole genome shotgun (WGS) entry which is preliminary data.</text>
</comment>
<dbReference type="AlphaFoldDB" id="A0A9P7AMJ5"/>
<evidence type="ECO:0000313" key="3">
    <source>
        <dbReference type="Proteomes" id="UP000719766"/>
    </source>
</evidence>
<keyword evidence="3" id="KW-1185">Reference proteome</keyword>
<dbReference type="OrthoDB" id="2681506at2759"/>
<dbReference type="Proteomes" id="UP000719766">
    <property type="component" value="Unassembled WGS sequence"/>
</dbReference>
<accession>A0A9P7AMJ5</accession>
<dbReference type="EMBL" id="JABBWE010000036">
    <property type="protein sequence ID" value="KAG1792514.1"/>
    <property type="molecule type" value="Genomic_DNA"/>
</dbReference>
<organism evidence="2 3">
    <name type="scientific">Suillus plorans</name>
    <dbReference type="NCBI Taxonomy" id="116603"/>
    <lineage>
        <taxon>Eukaryota</taxon>
        <taxon>Fungi</taxon>
        <taxon>Dikarya</taxon>
        <taxon>Basidiomycota</taxon>
        <taxon>Agaricomycotina</taxon>
        <taxon>Agaricomycetes</taxon>
        <taxon>Agaricomycetidae</taxon>
        <taxon>Boletales</taxon>
        <taxon>Suillineae</taxon>
        <taxon>Suillaceae</taxon>
        <taxon>Suillus</taxon>
    </lineage>
</organism>
<feature type="region of interest" description="Disordered" evidence="1">
    <location>
        <begin position="438"/>
        <end position="474"/>
    </location>
</feature>
<feature type="region of interest" description="Disordered" evidence="1">
    <location>
        <begin position="286"/>
        <end position="353"/>
    </location>
</feature>
<feature type="compositionally biased region" description="Low complexity" evidence="1">
    <location>
        <begin position="459"/>
        <end position="469"/>
    </location>
</feature>
<dbReference type="RefSeq" id="XP_041159127.1">
    <property type="nucleotide sequence ID" value="XM_041306787.1"/>
</dbReference>